<keyword evidence="4" id="KW-0378">Hydrolase</keyword>
<dbReference type="EC" id="3.6.1.41" evidence="3"/>
<dbReference type="InterPro" id="IPR029052">
    <property type="entry name" value="Metallo-depent_PP-like"/>
</dbReference>
<dbReference type="AlphaFoldDB" id="A0A1G6U467"/>
<accession>A0A1G6U467</accession>
<evidence type="ECO:0000259" key="9">
    <source>
        <dbReference type="Pfam" id="PF00149"/>
    </source>
</evidence>
<evidence type="ECO:0000256" key="2">
    <source>
        <dbReference type="ARBA" id="ARBA00005419"/>
    </source>
</evidence>
<proteinExistence type="inferred from homology"/>
<dbReference type="GO" id="GO:0008803">
    <property type="term" value="F:bis(5'-nucleosyl)-tetraphosphatase (symmetrical) activity"/>
    <property type="evidence" value="ECO:0007669"/>
    <property type="project" value="UniProtKB-EC"/>
</dbReference>
<protein>
    <recommendedName>
        <fullName evidence="3">bis(5'-nucleosyl)-tetraphosphatase (symmetrical)</fullName>
        <ecNumber evidence="3">3.6.1.41</ecNumber>
    </recommendedName>
    <alternativeName>
        <fullName evidence="6">Ap4A hydrolase</fullName>
    </alternativeName>
    <alternativeName>
        <fullName evidence="5">Diadenosine 5',5'''-P1,P4-tetraphosphate pyrophosphohydrolase</fullName>
    </alternativeName>
    <alternativeName>
        <fullName evidence="7">Diadenosine tetraphosphatase</fullName>
    </alternativeName>
</protein>
<dbReference type="CDD" id="cd07422">
    <property type="entry name" value="MPP_ApaH"/>
    <property type="match status" value="1"/>
</dbReference>
<evidence type="ECO:0000256" key="7">
    <source>
        <dbReference type="ARBA" id="ARBA00033210"/>
    </source>
</evidence>
<dbReference type="PIRSF" id="PIRSF000903">
    <property type="entry name" value="B5n-ttraPtase_sm"/>
    <property type="match status" value="1"/>
</dbReference>
<dbReference type="InterPro" id="IPR004843">
    <property type="entry name" value="Calcineurin-like_PHP"/>
</dbReference>
<feature type="domain" description="Calcineurin-like phosphoesterase" evidence="9">
    <location>
        <begin position="1"/>
        <end position="126"/>
    </location>
</feature>
<comment type="catalytic activity">
    <reaction evidence="8">
        <text>P(1),P(4)-bis(5'-adenosyl) tetraphosphate + H2O = 2 ADP + 2 H(+)</text>
        <dbReference type="Rhea" id="RHEA:24252"/>
        <dbReference type="ChEBI" id="CHEBI:15377"/>
        <dbReference type="ChEBI" id="CHEBI:15378"/>
        <dbReference type="ChEBI" id="CHEBI:58141"/>
        <dbReference type="ChEBI" id="CHEBI:456216"/>
        <dbReference type="EC" id="3.6.1.41"/>
    </reaction>
</comment>
<comment type="similarity">
    <text evidence="2">Belongs to the Ap4A hydrolase family.</text>
</comment>
<gene>
    <name evidence="10" type="ORF">SAMN04488509_102160</name>
</gene>
<evidence type="ECO:0000313" key="11">
    <source>
        <dbReference type="Proteomes" id="UP000199603"/>
    </source>
</evidence>
<evidence type="ECO:0000256" key="8">
    <source>
        <dbReference type="ARBA" id="ARBA00049417"/>
    </source>
</evidence>
<dbReference type="Pfam" id="PF00149">
    <property type="entry name" value="Metallophos"/>
    <property type="match status" value="1"/>
</dbReference>
<dbReference type="Proteomes" id="UP000199603">
    <property type="component" value="Unassembled WGS sequence"/>
</dbReference>
<dbReference type="OrthoDB" id="9807890at2"/>
<comment type="function">
    <text evidence="1">Hydrolyzes diadenosine 5',5'''-P1,P4-tetraphosphate to yield ADP.</text>
</comment>
<evidence type="ECO:0000256" key="4">
    <source>
        <dbReference type="ARBA" id="ARBA00022801"/>
    </source>
</evidence>
<evidence type="ECO:0000256" key="1">
    <source>
        <dbReference type="ARBA" id="ARBA00003413"/>
    </source>
</evidence>
<reference evidence="10 11" key="1">
    <citation type="submission" date="2016-10" db="EMBL/GenBank/DDBJ databases">
        <authorList>
            <person name="de Groot N.N."/>
        </authorList>
    </citation>
    <scope>NUCLEOTIDE SEQUENCE [LARGE SCALE GENOMIC DNA]</scope>
    <source>
        <strain evidence="10 11">DSM 16957</strain>
    </source>
</reference>
<dbReference type="InterPro" id="IPR004617">
    <property type="entry name" value="ApaH"/>
</dbReference>
<evidence type="ECO:0000256" key="5">
    <source>
        <dbReference type="ARBA" id="ARBA00031248"/>
    </source>
</evidence>
<dbReference type="PANTHER" id="PTHR40942">
    <property type="match status" value="1"/>
</dbReference>
<dbReference type="NCBIfam" id="TIGR00668">
    <property type="entry name" value="apaH"/>
    <property type="match status" value="1"/>
</dbReference>
<sequence length="280" mass="31133">MAVWGIGDIQGCLEPLQRLLDAIRFDPASDRLWFCGDLVNRGGESLEVLRLIHSLDIHSTVVLGNHDLSLLAIAARPENERRRTNAELQRVIFAEDGPMLLDWLRCRPLVHLEPSIGWMMVHAGLAPKWTPKIARARALEVEQRLAGPSHAKLLRSMFGNNPATWSPKLDGMDRQRAIINVCTRMRFCSPKGTMNFEHKGRPGTQKPGLYPWFAVPGQVERDLRIVCGHWSTLGLFQGLGVHAIDTGCVWGGKLTALRLDQELPQVVQVAGRIGGKPGND</sequence>
<evidence type="ECO:0000313" key="10">
    <source>
        <dbReference type="EMBL" id="SDD36212.1"/>
    </source>
</evidence>
<keyword evidence="11" id="KW-1185">Reference proteome</keyword>
<evidence type="ECO:0000256" key="3">
    <source>
        <dbReference type="ARBA" id="ARBA00012506"/>
    </source>
</evidence>
<name>A0A1G6U467_9GAMM</name>
<dbReference type="Gene3D" id="3.60.21.10">
    <property type="match status" value="1"/>
</dbReference>
<dbReference type="NCBIfam" id="NF001204">
    <property type="entry name" value="PRK00166.1"/>
    <property type="match status" value="1"/>
</dbReference>
<dbReference type="STRING" id="265719.SAMN04488509_102160"/>
<evidence type="ECO:0000256" key="6">
    <source>
        <dbReference type="ARBA" id="ARBA00032248"/>
    </source>
</evidence>
<dbReference type="EMBL" id="FNAG01000002">
    <property type="protein sequence ID" value="SDD36212.1"/>
    <property type="molecule type" value="Genomic_DNA"/>
</dbReference>
<organism evidence="10 11">
    <name type="scientific">Aquimonas voraii</name>
    <dbReference type="NCBI Taxonomy" id="265719"/>
    <lineage>
        <taxon>Bacteria</taxon>
        <taxon>Pseudomonadati</taxon>
        <taxon>Pseudomonadota</taxon>
        <taxon>Gammaproteobacteria</taxon>
        <taxon>Lysobacterales</taxon>
        <taxon>Lysobacteraceae</taxon>
        <taxon>Aquimonas</taxon>
    </lineage>
</organism>
<dbReference type="SUPFAM" id="SSF56300">
    <property type="entry name" value="Metallo-dependent phosphatases"/>
    <property type="match status" value="1"/>
</dbReference>
<dbReference type="PANTHER" id="PTHR40942:SF4">
    <property type="entry name" value="CYTOCHROME C5"/>
    <property type="match status" value="1"/>
</dbReference>